<dbReference type="PANTHER" id="PTHR48090">
    <property type="entry name" value="UNDECAPRENYL-PHOSPHATE 4-DEOXY-4-FORMAMIDO-L-ARABINOSE TRANSFERASE-RELATED"/>
    <property type="match status" value="1"/>
</dbReference>
<dbReference type="Pfam" id="PF00535">
    <property type="entry name" value="Glycos_transf_2"/>
    <property type="match status" value="1"/>
</dbReference>
<keyword evidence="3 9" id="KW-0808">Transferase</keyword>
<keyword evidence="6 7" id="KW-0472">Membrane</keyword>
<evidence type="ECO:0000256" key="7">
    <source>
        <dbReference type="SAM" id="Phobius"/>
    </source>
</evidence>
<dbReference type="SUPFAM" id="SSF53448">
    <property type="entry name" value="Nucleotide-diphospho-sugar transferases"/>
    <property type="match status" value="1"/>
</dbReference>
<feature type="domain" description="Glycosyltransferase 2-like" evidence="8">
    <location>
        <begin position="7"/>
        <end position="175"/>
    </location>
</feature>
<keyword evidence="2" id="KW-0328">Glycosyltransferase</keyword>
<name>A0A0V8JG55_9BACL</name>
<comment type="subcellular location">
    <subcellularLocation>
        <location evidence="1">Membrane</location>
        <topology evidence="1">Multi-pass membrane protein</topology>
    </subcellularLocation>
</comment>
<evidence type="ECO:0000313" key="10">
    <source>
        <dbReference type="Proteomes" id="UP000054099"/>
    </source>
</evidence>
<dbReference type="AlphaFoldDB" id="A0A0V8JG55"/>
<keyword evidence="5 7" id="KW-1133">Transmembrane helix</keyword>
<proteinExistence type="predicted"/>
<evidence type="ECO:0000256" key="4">
    <source>
        <dbReference type="ARBA" id="ARBA00022692"/>
    </source>
</evidence>
<dbReference type="InterPro" id="IPR029044">
    <property type="entry name" value="Nucleotide-diphossugar_trans"/>
</dbReference>
<dbReference type="GO" id="GO:0016757">
    <property type="term" value="F:glycosyltransferase activity"/>
    <property type="evidence" value="ECO:0007669"/>
    <property type="project" value="UniProtKB-KW"/>
</dbReference>
<dbReference type="EMBL" id="LNQN01000001">
    <property type="protein sequence ID" value="KSU86036.1"/>
    <property type="molecule type" value="Genomic_DNA"/>
</dbReference>
<evidence type="ECO:0000259" key="8">
    <source>
        <dbReference type="Pfam" id="PF00535"/>
    </source>
</evidence>
<dbReference type="OrthoDB" id="9807778at2"/>
<dbReference type="PANTHER" id="PTHR48090:SF1">
    <property type="entry name" value="PROPHAGE BACTOPRENOL GLUCOSYL TRANSFERASE HOMOLOG"/>
    <property type="match status" value="1"/>
</dbReference>
<feature type="transmembrane region" description="Helical" evidence="7">
    <location>
        <begin position="268"/>
        <end position="293"/>
    </location>
</feature>
<evidence type="ECO:0000256" key="5">
    <source>
        <dbReference type="ARBA" id="ARBA00022989"/>
    </source>
</evidence>
<dbReference type="GO" id="GO:0005886">
    <property type="term" value="C:plasma membrane"/>
    <property type="evidence" value="ECO:0007669"/>
    <property type="project" value="TreeGrafter"/>
</dbReference>
<comment type="caution">
    <text evidence="9">The sequence shown here is derived from an EMBL/GenBank/DDBJ whole genome shotgun (WGS) entry which is preliminary data.</text>
</comment>
<reference evidence="9 10" key="1">
    <citation type="journal article" date="2014" name="Antonie Van Leeuwenhoek">
        <title>Fictibacillus enclensis sp. nov., isolated from marine sediment.</title>
        <authorList>
            <person name="Dastager S.G."/>
            <person name="Mawlankar R."/>
            <person name="Srinivasan K."/>
            <person name="Tang S.K."/>
            <person name="Lee J.C."/>
            <person name="Ramana V.V."/>
            <person name="Shouche Y.S."/>
        </authorList>
    </citation>
    <scope>NUCLEOTIDE SEQUENCE [LARGE SCALE GENOMIC DNA]</scope>
    <source>
        <strain evidence="9 10">NIO-1003</strain>
    </source>
</reference>
<gene>
    <name evidence="9" type="ORF">AS030_10340</name>
</gene>
<dbReference type="CDD" id="cd04187">
    <property type="entry name" value="DPM1_like_bac"/>
    <property type="match status" value="1"/>
</dbReference>
<protein>
    <submittedName>
        <fullName evidence="9">Glycosyltransferase</fullName>
    </submittedName>
</protein>
<evidence type="ECO:0000256" key="3">
    <source>
        <dbReference type="ARBA" id="ARBA00022679"/>
    </source>
</evidence>
<sequence>MNNPYVTIVIPCYNEEDVLEDTLQQLGQLLENMIEDSMVAPASDLLFVDDGSKDNTWDILEMSKYSFVKGLKLTRNSGHQNALYAGLMAAKDQADCVISIDADLQDDINAIPKMIEKYMLGNEIVYGVRSKRDTDTFFKRTTALGFYRFMNKIGIDLVENHADFRLMSSRALHELSNYKEQNLFLRGLVPLIGLPSSTVAYERKERKAGESKYPLKKMLSFAFDGITSFSVAPIRLVTMIGLLSVILSSAAGLYALTQKFLGHTESGWTSLIISIWLIGGLQLLGIGLLGEYIGKIFTEVKRRPKYAIEIDKYTKKNTVFPSVHLEGTRND</sequence>
<evidence type="ECO:0000313" key="9">
    <source>
        <dbReference type="EMBL" id="KSU86036.1"/>
    </source>
</evidence>
<keyword evidence="4 7" id="KW-0812">Transmembrane</keyword>
<dbReference type="InterPro" id="IPR050256">
    <property type="entry name" value="Glycosyltransferase_2"/>
</dbReference>
<feature type="transmembrane region" description="Helical" evidence="7">
    <location>
        <begin position="236"/>
        <end position="256"/>
    </location>
</feature>
<evidence type="ECO:0000256" key="2">
    <source>
        <dbReference type="ARBA" id="ARBA00022676"/>
    </source>
</evidence>
<accession>A0A0V8JG55</accession>
<dbReference type="Gene3D" id="3.90.550.10">
    <property type="entry name" value="Spore Coat Polysaccharide Biosynthesis Protein SpsA, Chain A"/>
    <property type="match status" value="1"/>
</dbReference>
<evidence type="ECO:0000256" key="6">
    <source>
        <dbReference type="ARBA" id="ARBA00023136"/>
    </source>
</evidence>
<dbReference type="InterPro" id="IPR001173">
    <property type="entry name" value="Glyco_trans_2-like"/>
</dbReference>
<dbReference type="Proteomes" id="UP000054099">
    <property type="component" value="Unassembled WGS sequence"/>
</dbReference>
<keyword evidence="10" id="KW-1185">Reference proteome</keyword>
<organism evidence="9 10">
    <name type="scientific">Fictibacillus enclensis</name>
    <dbReference type="NCBI Taxonomy" id="1017270"/>
    <lineage>
        <taxon>Bacteria</taxon>
        <taxon>Bacillati</taxon>
        <taxon>Bacillota</taxon>
        <taxon>Bacilli</taxon>
        <taxon>Bacillales</taxon>
        <taxon>Fictibacillaceae</taxon>
        <taxon>Fictibacillus</taxon>
    </lineage>
</organism>
<evidence type="ECO:0000256" key="1">
    <source>
        <dbReference type="ARBA" id="ARBA00004141"/>
    </source>
</evidence>